<dbReference type="InterPro" id="IPR000182">
    <property type="entry name" value="GNAT_dom"/>
</dbReference>
<dbReference type="EMBL" id="JACJVN010000051">
    <property type="protein sequence ID" value="MBB6678190.1"/>
    <property type="molecule type" value="Genomic_DNA"/>
</dbReference>
<comment type="caution">
    <text evidence="4">The sequence shown here is derived from an EMBL/GenBank/DDBJ whole genome shotgun (WGS) entry which is preliminary data.</text>
</comment>
<keyword evidence="2" id="KW-0012">Acyltransferase</keyword>
<evidence type="ECO:0000256" key="2">
    <source>
        <dbReference type="ARBA" id="ARBA00023315"/>
    </source>
</evidence>
<evidence type="ECO:0000256" key="1">
    <source>
        <dbReference type="ARBA" id="ARBA00022679"/>
    </source>
</evidence>
<dbReference type="PANTHER" id="PTHR43420">
    <property type="entry name" value="ACETYLTRANSFERASE"/>
    <property type="match status" value="1"/>
</dbReference>
<dbReference type="RefSeq" id="WP_185179461.1">
    <property type="nucleotide sequence ID" value="NZ_CBCSEP010000019.1"/>
</dbReference>
<dbReference type="CDD" id="cd04301">
    <property type="entry name" value="NAT_SF"/>
    <property type="match status" value="1"/>
</dbReference>
<reference evidence="4 5" key="1">
    <citation type="submission" date="2020-08" db="EMBL/GenBank/DDBJ databases">
        <title>Cohnella phylogeny.</title>
        <authorList>
            <person name="Dunlap C."/>
        </authorList>
    </citation>
    <scope>NUCLEOTIDE SEQUENCE [LARGE SCALE GENOMIC DNA]</scope>
    <source>
        <strain evidence="4 5">DSM 103658</strain>
    </source>
</reference>
<evidence type="ECO:0000313" key="4">
    <source>
        <dbReference type="EMBL" id="MBB6678190.1"/>
    </source>
</evidence>
<evidence type="ECO:0000313" key="5">
    <source>
        <dbReference type="Proteomes" id="UP000574133"/>
    </source>
</evidence>
<dbReference type="InterPro" id="IPR016181">
    <property type="entry name" value="Acyl_CoA_acyltransferase"/>
</dbReference>
<dbReference type="PANTHER" id="PTHR43420:SF12">
    <property type="entry name" value="N-ACETYLTRANSFERASE DOMAIN-CONTAINING PROTEIN"/>
    <property type="match status" value="1"/>
</dbReference>
<name>A0A841TG33_9BACL</name>
<organism evidence="4 5">
    <name type="scientific">Cohnella lubricantis</name>
    <dbReference type="NCBI Taxonomy" id="2163172"/>
    <lineage>
        <taxon>Bacteria</taxon>
        <taxon>Bacillati</taxon>
        <taxon>Bacillota</taxon>
        <taxon>Bacilli</taxon>
        <taxon>Bacillales</taxon>
        <taxon>Paenibacillaceae</taxon>
        <taxon>Cohnella</taxon>
    </lineage>
</organism>
<dbReference type="GO" id="GO:0016747">
    <property type="term" value="F:acyltransferase activity, transferring groups other than amino-acyl groups"/>
    <property type="evidence" value="ECO:0007669"/>
    <property type="project" value="InterPro"/>
</dbReference>
<keyword evidence="1 4" id="KW-0808">Transferase</keyword>
<dbReference type="InterPro" id="IPR050680">
    <property type="entry name" value="YpeA/RimI_acetyltransf"/>
</dbReference>
<evidence type="ECO:0000259" key="3">
    <source>
        <dbReference type="PROSITE" id="PS51186"/>
    </source>
</evidence>
<dbReference type="SUPFAM" id="SSF55729">
    <property type="entry name" value="Acyl-CoA N-acyltransferases (Nat)"/>
    <property type="match status" value="1"/>
</dbReference>
<keyword evidence="5" id="KW-1185">Reference proteome</keyword>
<sequence>MKTRLLNDPPDERLSFELYAASRASEMEAWGWPEELRQPFLAMQFRMQQQAYKTSYPNGTVRTIEFAGAPVGKLHSAAEDDTLVLIDLSLLPEYRSRGIGTEAIRQLQCEAAGQSFRKVRLTVRTDNPALRLYERLGFVPVEQASIDIRMEWVIPLQI</sequence>
<dbReference type="Pfam" id="PF00583">
    <property type="entry name" value="Acetyltransf_1"/>
    <property type="match status" value="1"/>
</dbReference>
<dbReference type="PROSITE" id="PS51186">
    <property type="entry name" value="GNAT"/>
    <property type="match status" value="1"/>
</dbReference>
<dbReference type="AlphaFoldDB" id="A0A841TG33"/>
<dbReference type="Gene3D" id="3.40.630.30">
    <property type="match status" value="1"/>
</dbReference>
<dbReference type="Proteomes" id="UP000574133">
    <property type="component" value="Unassembled WGS sequence"/>
</dbReference>
<protein>
    <submittedName>
        <fullName evidence="4">N-acetyltransferase</fullName>
    </submittedName>
</protein>
<feature type="domain" description="N-acetyltransferase" evidence="3">
    <location>
        <begin position="16"/>
        <end position="158"/>
    </location>
</feature>
<proteinExistence type="predicted"/>
<accession>A0A841TG33</accession>
<gene>
    <name evidence="4" type="ORF">H4Q31_12855</name>
</gene>